<comment type="caution">
    <text evidence="1">The sequence shown here is derived from an EMBL/GenBank/DDBJ whole genome shotgun (WGS) entry which is preliminary data.</text>
</comment>
<name>A0ABR4J5N3_9EURO</name>
<organism evidence="1 2">
    <name type="scientific">Aspergillus pseudoustus</name>
    <dbReference type="NCBI Taxonomy" id="1810923"/>
    <lineage>
        <taxon>Eukaryota</taxon>
        <taxon>Fungi</taxon>
        <taxon>Dikarya</taxon>
        <taxon>Ascomycota</taxon>
        <taxon>Pezizomycotina</taxon>
        <taxon>Eurotiomycetes</taxon>
        <taxon>Eurotiomycetidae</taxon>
        <taxon>Eurotiales</taxon>
        <taxon>Aspergillaceae</taxon>
        <taxon>Aspergillus</taxon>
        <taxon>Aspergillus subgen. Nidulantes</taxon>
    </lineage>
</organism>
<proteinExistence type="predicted"/>
<keyword evidence="2" id="KW-1185">Reference proteome</keyword>
<reference evidence="1 2" key="1">
    <citation type="submission" date="2024-07" db="EMBL/GenBank/DDBJ databases">
        <title>Section-level genome sequencing and comparative genomics of Aspergillus sections Usti and Cavernicolus.</title>
        <authorList>
            <consortium name="Lawrence Berkeley National Laboratory"/>
            <person name="Nybo J.L."/>
            <person name="Vesth T.C."/>
            <person name="Theobald S."/>
            <person name="Frisvad J.C."/>
            <person name="Larsen T.O."/>
            <person name="Kjaerboelling I."/>
            <person name="Rothschild-Mancinelli K."/>
            <person name="Lyhne E.K."/>
            <person name="Kogle M.E."/>
            <person name="Barry K."/>
            <person name="Clum A."/>
            <person name="Na H."/>
            <person name="Ledsgaard L."/>
            <person name="Lin J."/>
            <person name="Lipzen A."/>
            <person name="Kuo A."/>
            <person name="Riley R."/>
            <person name="Mondo S."/>
            <person name="Labutti K."/>
            <person name="Haridas S."/>
            <person name="Pangalinan J."/>
            <person name="Salamov A.A."/>
            <person name="Simmons B.A."/>
            <person name="Magnuson J.K."/>
            <person name="Chen J."/>
            <person name="Drula E."/>
            <person name="Henrissat B."/>
            <person name="Wiebenga A."/>
            <person name="Lubbers R.J."/>
            <person name="Gomes A.C."/>
            <person name="Makela M.R."/>
            <person name="Stajich J."/>
            <person name="Grigoriev I.V."/>
            <person name="Mortensen U.H."/>
            <person name="De Vries R.P."/>
            <person name="Baker S.E."/>
            <person name="Andersen M.R."/>
        </authorList>
    </citation>
    <scope>NUCLEOTIDE SEQUENCE [LARGE SCALE GENOMIC DNA]</scope>
    <source>
        <strain evidence="1 2">CBS 123904</strain>
    </source>
</reference>
<gene>
    <name evidence="1" type="ORF">BJY01DRAFT_252734</name>
</gene>
<accession>A0ABR4J5N3</accession>
<sequence length="581" mass="65149">MTDPFSVAGSAVGVASLGLTICQGFLAYYGPYKSFHEDIEEFVSRIENVNSLMSVLRTAVTESSVAVVSGPQPTGLLCLKLLGLGSFMTRHALPPDSASLVPILYSYPLDVVDEACYDNGHSLRLLWAIVSNAGIHDLEIRTELFPLATQSVDDLRIYLDTWSSISSTLWNLYAGWPTGLAILLERGYSPTINTLEGACNMHCFSSIDMILRCERFDVALSALDIATAQGNYWIRNRIIEALVERRERLTSLAERYLSAEICAELNMAPGSLLSLNAARASKLLSALGVDISGLEVTEPFSVYWAYAASLDIWSIFWDSGFTDVNEIFNDRYDHWMWSFEGSSGCEDLFFYFEKVTWLISRGLDLCFKQNACPTINRLGYSLGYFMGLSCISDRHTKLLHRLILDDTPDDCRCPCSVEGCIAFARLLERVWAEAILESLFNIHNGKLSITLSNIDSTLSPGGEQAFYNPIAGSVLCYLTFCELGLTHTCCHDDSLPAETIDEIHTEEAEFIDQLDELVDEFCRAYEESPLTFHQFLTQEWKPRMTEILLEKPSDEDIIELRRVGVTIREFKESVSWRSLLS</sequence>
<evidence type="ECO:0000313" key="2">
    <source>
        <dbReference type="Proteomes" id="UP001610446"/>
    </source>
</evidence>
<evidence type="ECO:0000313" key="1">
    <source>
        <dbReference type="EMBL" id="KAL2835358.1"/>
    </source>
</evidence>
<protein>
    <recommendedName>
        <fullName evidence="3">Fungal N-terminal domain-containing protein</fullName>
    </recommendedName>
</protein>
<dbReference type="Proteomes" id="UP001610446">
    <property type="component" value="Unassembled WGS sequence"/>
</dbReference>
<evidence type="ECO:0008006" key="3">
    <source>
        <dbReference type="Google" id="ProtNLM"/>
    </source>
</evidence>
<dbReference type="EMBL" id="JBFXLU010000208">
    <property type="protein sequence ID" value="KAL2835358.1"/>
    <property type="molecule type" value="Genomic_DNA"/>
</dbReference>